<proteinExistence type="predicted"/>
<dbReference type="RefSeq" id="WP_378228968.1">
    <property type="nucleotide sequence ID" value="NZ_JBHSLL010000025.1"/>
</dbReference>
<accession>A0ABW0GWK1</accession>
<organism evidence="1 2">
    <name type="scientific">Aquamicrobium segne</name>
    <dbReference type="NCBI Taxonomy" id="469547"/>
    <lineage>
        <taxon>Bacteria</taxon>
        <taxon>Pseudomonadati</taxon>
        <taxon>Pseudomonadota</taxon>
        <taxon>Alphaproteobacteria</taxon>
        <taxon>Hyphomicrobiales</taxon>
        <taxon>Phyllobacteriaceae</taxon>
        <taxon>Aquamicrobium</taxon>
    </lineage>
</organism>
<comment type="caution">
    <text evidence="1">The sequence shown here is derived from an EMBL/GenBank/DDBJ whole genome shotgun (WGS) entry which is preliminary data.</text>
</comment>
<reference evidence="2" key="1">
    <citation type="journal article" date="2019" name="Int. J. Syst. Evol. Microbiol.">
        <title>The Global Catalogue of Microorganisms (GCM) 10K type strain sequencing project: providing services to taxonomists for standard genome sequencing and annotation.</title>
        <authorList>
            <consortium name="The Broad Institute Genomics Platform"/>
            <consortium name="The Broad Institute Genome Sequencing Center for Infectious Disease"/>
            <person name="Wu L."/>
            <person name="Ma J."/>
        </authorList>
    </citation>
    <scope>NUCLEOTIDE SEQUENCE [LARGE SCALE GENOMIC DNA]</scope>
    <source>
        <strain evidence="2">CGMCC 4.1415</strain>
    </source>
</reference>
<gene>
    <name evidence="1" type="ORF">ACFPLB_08715</name>
</gene>
<evidence type="ECO:0000313" key="1">
    <source>
        <dbReference type="EMBL" id="MFC5386045.1"/>
    </source>
</evidence>
<evidence type="ECO:0000313" key="2">
    <source>
        <dbReference type="Proteomes" id="UP001596016"/>
    </source>
</evidence>
<protein>
    <submittedName>
        <fullName evidence="1">Uncharacterized protein</fullName>
    </submittedName>
</protein>
<name>A0ABW0GWK1_9HYPH</name>
<keyword evidence="2" id="KW-1185">Reference proteome</keyword>
<dbReference type="EMBL" id="JBHSLL010000025">
    <property type="protein sequence ID" value="MFC5386045.1"/>
    <property type="molecule type" value="Genomic_DNA"/>
</dbReference>
<dbReference type="Proteomes" id="UP001596016">
    <property type="component" value="Unassembled WGS sequence"/>
</dbReference>
<sequence length="305" mass="34183">MAYLKQNRPFHRYLARIYCRLCYGALRSHNEEWWPGLRLQKPGLNGAAGSVEYKGRVLAPLLPFSAKEKLEELIIVGSGPSLASQAIDKIPMSSAILLNGAVHLLSETDERPYAIVIEDERFIWRHWPDLCRLVPEPADVYFSTSVIRSLCETAPDWLARQRIHHLDFVHRPYLAPRRNIQHQKELPFLMWSDDGEVAISLQPRSGIVAAGSVAVTAAQLALSMQPAKIGLAGIDLTSTQMPRFYEQAGNQAMSRLDVAVERILAAFSLIAKEGGNRDIVFENYSPISLLINKNIPYSSRLEPVS</sequence>